<feature type="region of interest" description="Disordered" evidence="1">
    <location>
        <begin position="328"/>
        <end position="586"/>
    </location>
</feature>
<comment type="caution">
    <text evidence="2">The sequence shown here is derived from an EMBL/GenBank/DDBJ whole genome shotgun (WGS) entry which is preliminary data.</text>
</comment>
<evidence type="ECO:0000313" key="2">
    <source>
        <dbReference type="EMBL" id="KAF9487715.1"/>
    </source>
</evidence>
<feature type="compositionally biased region" description="Pro residues" evidence="1">
    <location>
        <begin position="77"/>
        <end position="86"/>
    </location>
</feature>
<feature type="compositionally biased region" description="Basic residues" evidence="1">
    <location>
        <begin position="378"/>
        <end position="396"/>
    </location>
</feature>
<protein>
    <submittedName>
        <fullName evidence="2">Uncharacterized protein</fullName>
    </submittedName>
</protein>
<evidence type="ECO:0000313" key="3">
    <source>
        <dbReference type="Proteomes" id="UP000807025"/>
    </source>
</evidence>
<feature type="non-terminal residue" evidence="2">
    <location>
        <position position="738"/>
    </location>
</feature>
<feature type="compositionally biased region" description="Basic and acidic residues" evidence="1">
    <location>
        <begin position="353"/>
        <end position="371"/>
    </location>
</feature>
<keyword evidence="3" id="KW-1185">Reference proteome</keyword>
<dbReference type="Proteomes" id="UP000807025">
    <property type="component" value="Unassembled WGS sequence"/>
</dbReference>
<dbReference type="OrthoDB" id="3027039at2759"/>
<feature type="compositionally biased region" description="Basic residues" evidence="1">
    <location>
        <begin position="474"/>
        <end position="504"/>
    </location>
</feature>
<feature type="compositionally biased region" description="Basic residues" evidence="1">
    <location>
        <begin position="422"/>
        <end position="437"/>
    </location>
</feature>
<feature type="compositionally biased region" description="Basic and acidic residues" evidence="1">
    <location>
        <begin position="464"/>
        <end position="473"/>
    </location>
</feature>
<sequence length="738" mass="83396">MNAPEDSATTLKDLDKRFGRGWAKGARLIFLQSHLERYKTACNESRSKGHDVMDSIYNAYFKQFDWQQPVTEEPEEGAPPPNPLEPLSPEERKLKGAVVDRLKQSIASWLNYRTNHVDTGLSHLTNKSTNDPFAILLSKLSGVGLKPPKRRAAWEHYAKEASDELKANFEQEFQQSGKPGTQHANARNKFMHDLFDTLEPDQKERWAADAKEWHQVQVQATNARDLLIRNMTPSQRQDCLNRLEDLFYPIIDGVNELLDMHVSVLVGGPEPAKGGRLNVISLHSGVNLDAVPQNWGDADKEKYKLVTRSFQEYLATSYTREQQLKAAMPNTAPAPGASPFVADDANDDDNDNESSKHTQRKDSRAVKDHARPPSKAYKTQKKHKVKPTSKRGRRSNKKVDTETEATSATETESSSDEEPPPTKRKAHTSNKRKKHHHDTSDDSDSESESDSPLPKRRRPSKLASIRDHSIKDRGKQKRRRHSPSPPHRRSFPRTSYHFKPKPRSHPKESRREESDLDSPAPTAGTYHVGPPKKAKASMKPASKNKKVAVPSGKGRKASAQEMIPTVPNMPSPTRSGTPLPGTSFSPAQSQALLDEVTTRLSAEPPSVKRPVDDSWPLWFKNQYKVLYEVKSMPDMWFVLLAKFDLFEEMTAYNNTGNGLATLNRLEEISWWIHAGRKANPTLSDVDKFGNNWWRWWISLQPEWQGVASEESALERRHRQADKAVSCAAAAWEELDKPG</sequence>
<name>A0A9P5ZIA9_PLEER</name>
<organism evidence="2 3">
    <name type="scientific">Pleurotus eryngii</name>
    <name type="common">Boletus of the steppes</name>
    <dbReference type="NCBI Taxonomy" id="5323"/>
    <lineage>
        <taxon>Eukaryota</taxon>
        <taxon>Fungi</taxon>
        <taxon>Dikarya</taxon>
        <taxon>Basidiomycota</taxon>
        <taxon>Agaricomycotina</taxon>
        <taxon>Agaricomycetes</taxon>
        <taxon>Agaricomycetidae</taxon>
        <taxon>Agaricales</taxon>
        <taxon>Pleurotineae</taxon>
        <taxon>Pleurotaceae</taxon>
        <taxon>Pleurotus</taxon>
    </lineage>
</organism>
<evidence type="ECO:0000256" key="1">
    <source>
        <dbReference type="SAM" id="MobiDB-lite"/>
    </source>
</evidence>
<gene>
    <name evidence="2" type="ORF">BDN71DRAFT_1594352</name>
</gene>
<feature type="region of interest" description="Disordered" evidence="1">
    <location>
        <begin position="69"/>
        <end position="89"/>
    </location>
</feature>
<dbReference type="AlphaFoldDB" id="A0A9P5ZIA9"/>
<dbReference type="EMBL" id="MU154755">
    <property type="protein sequence ID" value="KAF9487715.1"/>
    <property type="molecule type" value="Genomic_DNA"/>
</dbReference>
<feature type="compositionally biased region" description="Basic residues" evidence="1">
    <location>
        <begin position="530"/>
        <end position="546"/>
    </location>
</feature>
<reference evidence="2" key="1">
    <citation type="submission" date="2020-11" db="EMBL/GenBank/DDBJ databases">
        <authorList>
            <consortium name="DOE Joint Genome Institute"/>
            <person name="Ahrendt S."/>
            <person name="Riley R."/>
            <person name="Andreopoulos W."/>
            <person name="Labutti K."/>
            <person name="Pangilinan J."/>
            <person name="Ruiz-Duenas F.J."/>
            <person name="Barrasa J.M."/>
            <person name="Sanchez-Garcia M."/>
            <person name="Camarero S."/>
            <person name="Miyauchi S."/>
            <person name="Serrano A."/>
            <person name="Linde D."/>
            <person name="Babiker R."/>
            <person name="Drula E."/>
            <person name="Ayuso-Fernandez I."/>
            <person name="Pacheco R."/>
            <person name="Padilla G."/>
            <person name="Ferreira P."/>
            <person name="Barriuso J."/>
            <person name="Kellner H."/>
            <person name="Castanera R."/>
            <person name="Alfaro M."/>
            <person name="Ramirez L."/>
            <person name="Pisabarro A.G."/>
            <person name="Kuo A."/>
            <person name="Tritt A."/>
            <person name="Lipzen A."/>
            <person name="He G."/>
            <person name="Yan M."/>
            <person name="Ng V."/>
            <person name="Cullen D."/>
            <person name="Martin F."/>
            <person name="Rosso M.-N."/>
            <person name="Henrissat B."/>
            <person name="Hibbett D."/>
            <person name="Martinez A.T."/>
            <person name="Grigoriev I.V."/>
        </authorList>
    </citation>
    <scope>NUCLEOTIDE SEQUENCE</scope>
    <source>
        <strain evidence="2">ATCC 90797</strain>
    </source>
</reference>
<proteinExistence type="predicted"/>
<accession>A0A9P5ZIA9</accession>
<feature type="compositionally biased region" description="Polar residues" evidence="1">
    <location>
        <begin position="571"/>
        <end position="586"/>
    </location>
</feature>